<dbReference type="EMBL" id="LBHC01000001">
    <property type="protein sequence ID" value="KLE33679.1"/>
    <property type="molecule type" value="Genomic_DNA"/>
</dbReference>
<feature type="domain" description="Glycosyltransferase 2-like" evidence="2">
    <location>
        <begin position="8"/>
        <end position="168"/>
    </location>
</feature>
<proteinExistence type="predicted"/>
<dbReference type="AlphaFoldDB" id="A0A0G9MT28"/>
<sequence>MTKLIIQIPCLNEAETLPTTLAALPRRVEGVDTVEFLVIDDGSSDGTAQVARQWGVHHIVSHRRNRGLAAAFRSGVDRALAEGADIIVNTDGDGQYEGADIAALCQPIIRGQADIVIGDRGVADNAHFSAPKRMMQRVGSAVVQGLAGTNVSDAVSGFRAISRDAAQRINITTEFSYTTDMLIQAGRKKMAIATVPVRTHAAARPSRLFKSIPRFIMHTGITMARAFTAYKPLRAFVGTGSLIAFIGLLPILRFLWFYAQGDGGGHIQSLVIGGALLVLGTLVAIMGMVADLVAANRKLLEENLARTRRLEDQLAAIHRASREAGPETGSALKRKDAA</sequence>
<evidence type="ECO:0000259" key="2">
    <source>
        <dbReference type="Pfam" id="PF00535"/>
    </source>
</evidence>
<dbReference type="PANTHER" id="PTHR48090:SF6">
    <property type="entry name" value="SLR5056 PROTEIN"/>
    <property type="match status" value="1"/>
</dbReference>
<dbReference type="RefSeq" id="WP_047006560.1">
    <property type="nucleotide sequence ID" value="NZ_CP018097.1"/>
</dbReference>
<keyword evidence="1" id="KW-0812">Transmembrane</keyword>
<dbReference type="PATRIC" id="fig|502682.8.peg.911"/>
<feature type="transmembrane region" description="Helical" evidence="1">
    <location>
        <begin position="270"/>
        <end position="294"/>
    </location>
</feature>
<keyword evidence="1" id="KW-0472">Membrane</keyword>
<feature type="transmembrane region" description="Helical" evidence="1">
    <location>
        <begin position="235"/>
        <end position="258"/>
    </location>
</feature>
<keyword evidence="1" id="KW-1133">Transmembrane helix</keyword>
<accession>A0A0G9MT28</accession>
<dbReference type="GO" id="GO:0016740">
    <property type="term" value="F:transferase activity"/>
    <property type="evidence" value="ECO:0007669"/>
    <property type="project" value="UniProtKB-KW"/>
</dbReference>
<dbReference type="Proteomes" id="UP000053070">
    <property type="component" value="Unassembled WGS sequence"/>
</dbReference>
<dbReference type="STRING" id="502682.BMF35_a2316"/>
<gene>
    <name evidence="3" type="ORF">AAW01_04460</name>
</gene>
<dbReference type="Gene3D" id="3.90.550.10">
    <property type="entry name" value="Spore Coat Polysaccharide Biosynthesis Protein SpsA, Chain A"/>
    <property type="match status" value="1"/>
</dbReference>
<organism evidence="3 4">
    <name type="scientific">Aurantiacibacter gangjinensis</name>
    <dbReference type="NCBI Taxonomy" id="502682"/>
    <lineage>
        <taxon>Bacteria</taxon>
        <taxon>Pseudomonadati</taxon>
        <taxon>Pseudomonadota</taxon>
        <taxon>Alphaproteobacteria</taxon>
        <taxon>Sphingomonadales</taxon>
        <taxon>Erythrobacteraceae</taxon>
        <taxon>Aurantiacibacter</taxon>
    </lineage>
</organism>
<dbReference type="OrthoDB" id="9807795at2"/>
<evidence type="ECO:0000313" key="4">
    <source>
        <dbReference type="Proteomes" id="UP000053070"/>
    </source>
</evidence>
<protein>
    <submittedName>
        <fullName evidence="3">Glycosyl transferase</fullName>
    </submittedName>
</protein>
<dbReference type="InterPro" id="IPR001173">
    <property type="entry name" value="Glyco_trans_2-like"/>
</dbReference>
<dbReference type="InterPro" id="IPR029044">
    <property type="entry name" value="Nucleotide-diphossugar_trans"/>
</dbReference>
<keyword evidence="3" id="KW-0808">Transferase</keyword>
<dbReference type="PANTHER" id="PTHR48090">
    <property type="entry name" value="UNDECAPRENYL-PHOSPHATE 4-DEOXY-4-FORMAMIDO-L-ARABINOSE TRANSFERASE-RELATED"/>
    <property type="match status" value="1"/>
</dbReference>
<dbReference type="InterPro" id="IPR050256">
    <property type="entry name" value="Glycosyltransferase_2"/>
</dbReference>
<evidence type="ECO:0000313" key="3">
    <source>
        <dbReference type="EMBL" id="KLE33679.1"/>
    </source>
</evidence>
<dbReference type="CDD" id="cd04179">
    <property type="entry name" value="DPM_DPG-synthase_like"/>
    <property type="match status" value="1"/>
</dbReference>
<evidence type="ECO:0000256" key="1">
    <source>
        <dbReference type="SAM" id="Phobius"/>
    </source>
</evidence>
<reference evidence="3 4" key="1">
    <citation type="submission" date="2015-04" db="EMBL/GenBank/DDBJ databases">
        <title>The draft genome sequence of Erythrobacr gangjinensis K7-2.</title>
        <authorList>
            <person name="Zhuang L."/>
            <person name="Liu Y."/>
            <person name="Shao Z."/>
        </authorList>
    </citation>
    <scope>NUCLEOTIDE SEQUENCE [LARGE SCALE GENOMIC DNA]</scope>
    <source>
        <strain evidence="3 4">K7-2</strain>
    </source>
</reference>
<dbReference type="SUPFAM" id="SSF53448">
    <property type="entry name" value="Nucleotide-diphospho-sugar transferases"/>
    <property type="match status" value="1"/>
</dbReference>
<comment type="caution">
    <text evidence="3">The sequence shown here is derived from an EMBL/GenBank/DDBJ whole genome shotgun (WGS) entry which is preliminary data.</text>
</comment>
<keyword evidence="4" id="KW-1185">Reference proteome</keyword>
<dbReference type="Pfam" id="PF00535">
    <property type="entry name" value="Glycos_transf_2"/>
    <property type="match status" value="1"/>
</dbReference>
<name>A0A0G9MT28_9SPHN</name>